<proteinExistence type="predicted"/>
<dbReference type="RefSeq" id="WP_092469142.1">
    <property type="nucleotide sequence ID" value="NZ_FNCZ01000006.1"/>
</dbReference>
<keyword evidence="1" id="KW-0472">Membrane</keyword>
<gene>
    <name evidence="2" type="ORF">SAMN04489796_106139</name>
</gene>
<dbReference type="AlphaFoldDB" id="A0A1G8H5S5"/>
<evidence type="ECO:0000313" key="2">
    <source>
        <dbReference type="EMBL" id="SDI02027.1"/>
    </source>
</evidence>
<reference evidence="3" key="1">
    <citation type="submission" date="2016-10" db="EMBL/GenBank/DDBJ databases">
        <authorList>
            <person name="Varghese N."/>
            <person name="Submissions S."/>
        </authorList>
    </citation>
    <scope>NUCLEOTIDE SEQUENCE [LARGE SCALE GENOMIC DNA]</scope>
    <source>
        <strain evidence="3">DSM 15363</strain>
    </source>
</reference>
<keyword evidence="1" id="KW-1133">Transmembrane helix</keyword>
<evidence type="ECO:0000256" key="1">
    <source>
        <dbReference type="SAM" id="Phobius"/>
    </source>
</evidence>
<dbReference type="EMBL" id="FNCZ01000006">
    <property type="protein sequence ID" value="SDI02027.1"/>
    <property type="molecule type" value="Genomic_DNA"/>
</dbReference>
<keyword evidence="1" id="KW-0812">Transmembrane</keyword>
<name>A0A1G8H5S5_9FLAO</name>
<organism evidence="2 3">
    <name type="scientific">Winogradskyella thalassocola</name>
    <dbReference type="NCBI Taxonomy" id="262004"/>
    <lineage>
        <taxon>Bacteria</taxon>
        <taxon>Pseudomonadati</taxon>
        <taxon>Bacteroidota</taxon>
        <taxon>Flavobacteriia</taxon>
        <taxon>Flavobacteriales</taxon>
        <taxon>Flavobacteriaceae</taxon>
        <taxon>Winogradskyella</taxon>
    </lineage>
</organism>
<evidence type="ECO:0008006" key="4">
    <source>
        <dbReference type="Google" id="ProtNLM"/>
    </source>
</evidence>
<keyword evidence="3" id="KW-1185">Reference proteome</keyword>
<dbReference type="Proteomes" id="UP000199492">
    <property type="component" value="Unassembled WGS sequence"/>
</dbReference>
<feature type="transmembrane region" description="Helical" evidence="1">
    <location>
        <begin position="6"/>
        <end position="27"/>
    </location>
</feature>
<sequence length="102" mass="12572">MRYVSNFFKVILFFCFTLFVIGCKNYYNETIKWIDNIEPHTNIEIVKESQPEFVRIDWGYPEKKDNENWYYIQEINGSYDVLRMSHILVFIDNEFDRRESHK</sequence>
<protein>
    <recommendedName>
        <fullName evidence="4">Lipoprotein</fullName>
    </recommendedName>
</protein>
<accession>A0A1G8H5S5</accession>
<dbReference type="PROSITE" id="PS51257">
    <property type="entry name" value="PROKAR_LIPOPROTEIN"/>
    <property type="match status" value="1"/>
</dbReference>
<evidence type="ECO:0000313" key="3">
    <source>
        <dbReference type="Proteomes" id="UP000199492"/>
    </source>
</evidence>
<dbReference type="OrthoDB" id="1450631at2"/>
<dbReference type="STRING" id="262004.SAMN04489796_106139"/>